<evidence type="ECO:0000256" key="1">
    <source>
        <dbReference type="SAM" id="Coils"/>
    </source>
</evidence>
<comment type="caution">
    <text evidence="2">The sequence shown here is derived from an EMBL/GenBank/DDBJ whole genome shotgun (WGS) entry which is preliminary data.</text>
</comment>
<dbReference type="OrthoDB" id="2922334at2"/>
<evidence type="ECO:0000313" key="2">
    <source>
        <dbReference type="EMBL" id="KEK20141.1"/>
    </source>
</evidence>
<dbReference type="Pfam" id="PF13125">
    <property type="entry name" value="DUF3958"/>
    <property type="match status" value="1"/>
</dbReference>
<dbReference type="AlphaFoldDB" id="A0A073K0Q5"/>
<name>A0A073K0Q5_9BACI</name>
<organism evidence="2 3">
    <name type="scientific">Bacillus manliponensis</name>
    <dbReference type="NCBI Taxonomy" id="574376"/>
    <lineage>
        <taxon>Bacteria</taxon>
        <taxon>Bacillati</taxon>
        <taxon>Bacillota</taxon>
        <taxon>Bacilli</taxon>
        <taxon>Bacillales</taxon>
        <taxon>Bacillaceae</taxon>
        <taxon>Bacillus</taxon>
        <taxon>Bacillus cereus group</taxon>
    </lineage>
</organism>
<feature type="coiled-coil region" evidence="1">
    <location>
        <begin position="79"/>
        <end position="110"/>
    </location>
</feature>
<gene>
    <name evidence="2" type="ORF">BAMA_16965</name>
</gene>
<dbReference type="Proteomes" id="UP000027822">
    <property type="component" value="Unassembled WGS sequence"/>
</dbReference>
<keyword evidence="1" id="KW-0175">Coiled coil</keyword>
<dbReference type="RefSeq" id="WP_034637371.1">
    <property type="nucleotide sequence ID" value="NZ_CBCSJC010000003.1"/>
</dbReference>
<keyword evidence="3" id="KW-1185">Reference proteome</keyword>
<protein>
    <recommendedName>
        <fullName evidence="4">DUF3958 domain-containing protein</fullName>
    </recommendedName>
</protein>
<proteinExistence type="predicted"/>
<dbReference type="InterPro" id="IPR025014">
    <property type="entry name" value="DUF3958"/>
</dbReference>
<dbReference type="EMBL" id="JOTN01000004">
    <property type="protein sequence ID" value="KEK20141.1"/>
    <property type="molecule type" value="Genomic_DNA"/>
</dbReference>
<dbReference type="eggNOG" id="ENOG502ZGAA">
    <property type="taxonomic scope" value="Bacteria"/>
</dbReference>
<accession>A0A073K0Q5</accession>
<evidence type="ECO:0008006" key="4">
    <source>
        <dbReference type="Google" id="ProtNLM"/>
    </source>
</evidence>
<evidence type="ECO:0000313" key="3">
    <source>
        <dbReference type="Proteomes" id="UP000027822"/>
    </source>
</evidence>
<reference evidence="2 3" key="1">
    <citation type="submission" date="2014-06" db="EMBL/GenBank/DDBJ databases">
        <title>Draft genome sequence of Bacillus manliponensis JCM 15802 (MCCC 1A00708).</title>
        <authorList>
            <person name="Lai Q."/>
            <person name="Liu Y."/>
            <person name="Shao Z."/>
        </authorList>
    </citation>
    <scope>NUCLEOTIDE SEQUENCE [LARGE SCALE GENOMIC DNA]</scope>
    <source>
        <strain evidence="2 3">JCM 15802</strain>
    </source>
</reference>
<sequence>MNCDTEQKMNELNNKLQTISEEQRHNQFAIQKQEQRELALDQLKNQGRRVFDRVLETWYKDKELGHSFLDMRQDVQHTERKLTLELENEKEALRQEKKRLEDREHELYYERKKLSSEVKS</sequence>